<comment type="caution">
    <text evidence="2">The sequence shown here is derived from an EMBL/GenBank/DDBJ whole genome shotgun (WGS) entry which is preliminary data.</text>
</comment>
<feature type="compositionally biased region" description="Polar residues" evidence="1">
    <location>
        <begin position="32"/>
        <end position="43"/>
    </location>
</feature>
<feature type="compositionally biased region" description="Basic and acidic residues" evidence="1">
    <location>
        <begin position="21"/>
        <end position="31"/>
    </location>
</feature>
<accession>A0A3M7SMH5</accession>
<evidence type="ECO:0000313" key="3">
    <source>
        <dbReference type="Proteomes" id="UP000276133"/>
    </source>
</evidence>
<dbReference type="EMBL" id="REGN01001103">
    <property type="protein sequence ID" value="RNA37034.1"/>
    <property type="molecule type" value="Genomic_DNA"/>
</dbReference>
<reference evidence="2 3" key="1">
    <citation type="journal article" date="2018" name="Sci. Rep.">
        <title>Genomic signatures of local adaptation to the degree of environmental predictability in rotifers.</title>
        <authorList>
            <person name="Franch-Gras L."/>
            <person name="Hahn C."/>
            <person name="Garcia-Roger E.M."/>
            <person name="Carmona M.J."/>
            <person name="Serra M."/>
            <person name="Gomez A."/>
        </authorList>
    </citation>
    <scope>NUCLEOTIDE SEQUENCE [LARGE SCALE GENOMIC DNA]</scope>
    <source>
        <strain evidence="2">HYR1</strain>
    </source>
</reference>
<evidence type="ECO:0000313" key="2">
    <source>
        <dbReference type="EMBL" id="RNA37034.1"/>
    </source>
</evidence>
<dbReference type="AlphaFoldDB" id="A0A3M7SMH5"/>
<dbReference type="Proteomes" id="UP000276133">
    <property type="component" value="Unassembled WGS sequence"/>
</dbReference>
<organism evidence="2 3">
    <name type="scientific">Brachionus plicatilis</name>
    <name type="common">Marine rotifer</name>
    <name type="synonym">Brachionus muelleri</name>
    <dbReference type="NCBI Taxonomy" id="10195"/>
    <lineage>
        <taxon>Eukaryota</taxon>
        <taxon>Metazoa</taxon>
        <taxon>Spiralia</taxon>
        <taxon>Gnathifera</taxon>
        <taxon>Rotifera</taxon>
        <taxon>Eurotatoria</taxon>
        <taxon>Monogononta</taxon>
        <taxon>Pseudotrocha</taxon>
        <taxon>Ploima</taxon>
        <taxon>Brachionidae</taxon>
        <taxon>Brachionus</taxon>
    </lineage>
</organism>
<name>A0A3M7SMH5_BRAPC</name>
<proteinExistence type="predicted"/>
<evidence type="ECO:0000256" key="1">
    <source>
        <dbReference type="SAM" id="MobiDB-lite"/>
    </source>
</evidence>
<feature type="region of interest" description="Disordered" evidence="1">
    <location>
        <begin position="1"/>
        <end position="72"/>
    </location>
</feature>
<protein>
    <submittedName>
        <fullName evidence="2">Uncharacterized protein</fullName>
    </submittedName>
</protein>
<sequence>MEQPDSEGGDKQSTNQSFTKADAKKNNDSKNLENNLSTLIQKINKQRDDRNKTDIGNNRLDTNRRFQNKHNP</sequence>
<keyword evidence="3" id="KW-1185">Reference proteome</keyword>
<gene>
    <name evidence="2" type="ORF">BpHYR1_017462</name>
</gene>